<gene>
    <name evidence="2" type="ORF">I553_6545</name>
</gene>
<protein>
    <recommendedName>
        <fullName evidence="3">Peptidase S8/S53 domain-containing protein</fullName>
    </recommendedName>
</protein>
<dbReference type="EMBL" id="JAOB01000042">
    <property type="protein sequence ID" value="EUA42685.1"/>
    <property type="molecule type" value="Genomic_DNA"/>
</dbReference>
<evidence type="ECO:0000313" key="2">
    <source>
        <dbReference type="EMBL" id="EUA42685.1"/>
    </source>
</evidence>
<feature type="region of interest" description="Disordered" evidence="1">
    <location>
        <begin position="32"/>
        <end position="141"/>
    </location>
</feature>
<dbReference type="AlphaFoldDB" id="X8BHZ2"/>
<evidence type="ECO:0008006" key="3">
    <source>
        <dbReference type="Google" id="ProtNLM"/>
    </source>
</evidence>
<feature type="compositionally biased region" description="Low complexity" evidence="1">
    <location>
        <begin position="124"/>
        <end position="141"/>
    </location>
</feature>
<proteinExistence type="predicted"/>
<accession>X8BHZ2</accession>
<name>X8BHZ2_MYCXE</name>
<reference evidence="2" key="1">
    <citation type="submission" date="2014-01" db="EMBL/GenBank/DDBJ databases">
        <authorList>
            <person name="Brown-Elliot B."/>
            <person name="Wallace R."/>
            <person name="Lenaerts A."/>
            <person name="Ordway D."/>
            <person name="DeGroote M.A."/>
            <person name="Parker T."/>
            <person name="Sizemore C."/>
            <person name="Tallon L.J."/>
            <person name="Sadzewicz L.K."/>
            <person name="Sengamalay N."/>
            <person name="Fraser C.M."/>
            <person name="Hine E."/>
            <person name="Shefchek K.A."/>
            <person name="Das S.P."/>
            <person name="Tettelin H."/>
        </authorList>
    </citation>
    <scope>NUCLEOTIDE SEQUENCE [LARGE SCALE GENOMIC DNA]</scope>
    <source>
        <strain evidence="2">4042</strain>
    </source>
</reference>
<organism evidence="2">
    <name type="scientific">Mycobacterium xenopi 4042</name>
    <dbReference type="NCBI Taxonomy" id="1299334"/>
    <lineage>
        <taxon>Bacteria</taxon>
        <taxon>Bacillati</taxon>
        <taxon>Actinomycetota</taxon>
        <taxon>Actinomycetes</taxon>
        <taxon>Mycobacteriales</taxon>
        <taxon>Mycobacteriaceae</taxon>
        <taxon>Mycobacterium</taxon>
    </lineage>
</organism>
<feature type="compositionally biased region" description="Low complexity" evidence="1">
    <location>
        <begin position="32"/>
        <end position="53"/>
    </location>
</feature>
<dbReference type="PATRIC" id="fig|1299334.3.peg.4695"/>
<feature type="compositionally biased region" description="Basic residues" evidence="1">
    <location>
        <begin position="74"/>
        <end position="87"/>
    </location>
</feature>
<comment type="caution">
    <text evidence="2">The sequence shown here is derived from an EMBL/GenBank/DDBJ whole genome shotgun (WGS) entry which is preliminary data.</text>
</comment>
<dbReference type="PROSITE" id="PS00137">
    <property type="entry name" value="SUBTILASE_HIS"/>
    <property type="match status" value="1"/>
</dbReference>
<sequence>MMAGGDGLSDCDAHGTMVASMIAAAPATGAAAEAPAAGPACAHQRAATTTSAAADDHHVGTSPPPQTITMVPARLRRRLPLSSRRCRGCPTPKAPGAVNRGHGSVTAPSYSGGRRIVVADRTQPASRPASTTAAAPMRSTG</sequence>
<evidence type="ECO:0000256" key="1">
    <source>
        <dbReference type="SAM" id="MobiDB-lite"/>
    </source>
</evidence>
<dbReference type="InterPro" id="IPR022398">
    <property type="entry name" value="Peptidase_S8_His-AS"/>
</dbReference>